<dbReference type="Gene3D" id="3.40.30.10">
    <property type="entry name" value="Glutaredoxin"/>
    <property type="match status" value="1"/>
</dbReference>
<proteinExistence type="predicted"/>
<evidence type="ECO:0000313" key="2">
    <source>
        <dbReference type="EMBL" id="CAK9009930.1"/>
    </source>
</evidence>
<evidence type="ECO:0000259" key="1">
    <source>
        <dbReference type="PROSITE" id="PS51352"/>
    </source>
</evidence>
<protein>
    <submittedName>
        <fullName evidence="2">Protein disulfide-isomerase A6</fullName>
    </submittedName>
</protein>
<dbReference type="CDD" id="cd02961">
    <property type="entry name" value="PDI_a_family"/>
    <property type="match status" value="1"/>
</dbReference>
<dbReference type="PRINTS" id="PR00421">
    <property type="entry name" value="THIOREDOXIN"/>
</dbReference>
<feature type="domain" description="Thioredoxin" evidence="1">
    <location>
        <begin position="411"/>
        <end position="540"/>
    </location>
</feature>
<organism evidence="2 3">
    <name type="scientific">Durusdinium trenchii</name>
    <dbReference type="NCBI Taxonomy" id="1381693"/>
    <lineage>
        <taxon>Eukaryota</taxon>
        <taxon>Sar</taxon>
        <taxon>Alveolata</taxon>
        <taxon>Dinophyceae</taxon>
        <taxon>Suessiales</taxon>
        <taxon>Symbiodiniaceae</taxon>
        <taxon>Durusdinium</taxon>
    </lineage>
</organism>
<dbReference type="InterPro" id="IPR013766">
    <property type="entry name" value="Thioredoxin_domain"/>
</dbReference>
<dbReference type="EMBL" id="CAXAMM010006127">
    <property type="protein sequence ID" value="CAK9009930.1"/>
    <property type="molecule type" value="Genomic_DNA"/>
</dbReference>
<dbReference type="Pfam" id="PF00085">
    <property type="entry name" value="Thioredoxin"/>
    <property type="match status" value="1"/>
</dbReference>
<dbReference type="PANTHER" id="PTHR45815:SF3">
    <property type="entry name" value="PROTEIN DISULFIDE-ISOMERASE A6"/>
    <property type="match status" value="1"/>
</dbReference>
<dbReference type="InterPro" id="IPR036249">
    <property type="entry name" value="Thioredoxin-like_sf"/>
</dbReference>
<evidence type="ECO:0000313" key="3">
    <source>
        <dbReference type="Proteomes" id="UP001642464"/>
    </source>
</evidence>
<comment type="caution">
    <text evidence="2">The sequence shown here is derived from an EMBL/GenBank/DDBJ whole genome shotgun (WGS) entry which is preliminary data.</text>
</comment>
<gene>
    <name evidence="2" type="ORF">SCF082_LOCUS10474</name>
</gene>
<accession>A0ABP0J694</accession>
<dbReference type="SUPFAM" id="SSF52833">
    <property type="entry name" value="Thioredoxin-like"/>
    <property type="match status" value="1"/>
</dbReference>
<reference evidence="2 3" key="1">
    <citation type="submission" date="2024-02" db="EMBL/GenBank/DDBJ databases">
        <authorList>
            <person name="Chen Y."/>
            <person name="Shah S."/>
            <person name="Dougan E. K."/>
            <person name="Thang M."/>
            <person name="Chan C."/>
        </authorList>
    </citation>
    <scope>NUCLEOTIDE SEQUENCE [LARGE SCALE GENOMIC DNA]</scope>
</reference>
<dbReference type="PANTHER" id="PTHR45815">
    <property type="entry name" value="PROTEIN DISULFIDE-ISOMERASE A6"/>
    <property type="match status" value="1"/>
</dbReference>
<dbReference type="Proteomes" id="UP001642464">
    <property type="component" value="Unassembled WGS sequence"/>
</dbReference>
<name>A0ABP0J694_9DINO</name>
<sequence length="703" mass="75799">MAHDELLRLVVGQKRRSSLIERRGRGHEARKGRFAGAIASDESPNLAALDIKGDVLHTTGRLQAGIPADLGKGNGGVTKGHERARCLARGRPLFNGGRNGIAWKSLVQPGPVFAARAGRIELKVSELLAIENKDVFDFRGKLVCALGNLQQARADLAGLLWSGATQVYKERRKPACQGRQQVGELCPRLGVQAVVSPVEHEQPGSLGNGRSKHKFAQFPSGQDVYALGPAVDEPEAHHERPGLALRDATANLFHGEVAMRFDKVERRLERHELHARLSLQQRAQVHVRLAAGVPAQQEHVHKISKMKWLVAAAVVVGVVVGASVQELPEDAWMAAAAEQPVLVDFGGGKDLDKLAAVLAGTGIKVGKCSQGGGEGLQLLVGDKRVKMGKGLDVGQVVLKSLGVVRDVVEKRLPGKAKPNTKNKNKKKTKAVPVQLTDKTFDDELQGREDHGWMVAFVAPWCGHCQRLGPEWDQAAKELQGTGVVIATVDATANEGLSQRFGIQGFPTIKFFPPHGAENPVDYPMERSADAIVSWSLAEFERAGGKVSMDVAELTSQEEFDQVCEGGKCVIAFLPHLLDTGAGQRQALIDVLEDAQRGARHLGFGWVEAGAQVEWEAAYGLEFGFPAVLLLREHQGKQMGLVMRGSSGFTGTAIAAFASAPKKLGEFAEQGWPAIVETVPWDGLDAVPPEDDDDFDIDAFLQED</sequence>
<dbReference type="PROSITE" id="PS51352">
    <property type="entry name" value="THIOREDOXIN_2"/>
    <property type="match status" value="1"/>
</dbReference>
<keyword evidence="3" id="KW-1185">Reference proteome</keyword>